<dbReference type="GO" id="GO:0016746">
    <property type="term" value="F:acyltransferase activity"/>
    <property type="evidence" value="ECO:0007669"/>
    <property type="project" value="UniProtKB-KW"/>
</dbReference>
<keyword evidence="2" id="KW-0012">Acyltransferase</keyword>
<name>A0A921E7B6_9BACT</name>
<dbReference type="Proteomes" id="UP000711407">
    <property type="component" value="Unassembled WGS sequence"/>
</dbReference>
<dbReference type="AlphaFoldDB" id="A0A921E7B6"/>
<dbReference type="EMBL" id="DYXT01000003">
    <property type="protein sequence ID" value="HJE38177.1"/>
    <property type="molecule type" value="Genomic_DNA"/>
</dbReference>
<protein>
    <submittedName>
        <fullName evidence="2">1-acyl-sn-glycerol-3-phosphate acyltransferase</fullName>
    </submittedName>
</protein>
<comment type="caution">
    <text evidence="2">The sequence shown here is derived from an EMBL/GenBank/DDBJ whole genome shotgun (WGS) entry which is preliminary data.</text>
</comment>
<dbReference type="Pfam" id="PF19576">
    <property type="entry name" value="Acyltransf_2"/>
    <property type="match status" value="1"/>
</dbReference>
<gene>
    <name evidence="2" type="ORF">K8V47_00205</name>
</gene>
<sequence>MSKRQWLKIDVDAVLRERLPRYYRFIPKFLISWLKREICQDEMNGMLSRADGLEGAQFCRSVLDYLHVSYDIKGESHMPPPDDHKVTYVCNHPLGGLDGMALIEMITAHHGIEPYFVVNDLLMAIEPLRKVFVPVNTHGRQSRRGTAGIEDAFASDRPVIVFPAGLVSRKGKGGRIADLRWRKSFVNLSVKYRRDIIPMYFDGRNSGTFYEMARTRERLGLKFNFEMIRLPREVMLSRGKKYTIHVGKRIPVSRLQGGRRADDEALAVRKIVYNLKKDI</sequence>
<evidence type="ECO:0000259" key="1">
    <source>
        <dbReference type="SMART" id="SM00563"/>
    </source>
</evidence>
<organism evidence="2 3">
    <name type="scientific">Candidatus Amulumruptor caecigallinarius</name>
    <dbReference type="NCBI Taxonomy" id="2109911"/>
    <lineage>
        <taxon>Bacteria</taxon>
        <taxon>Pseudomonadati</taxon>
        <taxon>Bacteroidota</taxon>
        <taxon>Bacteroidia</taxon>
        <taxon>Bacteroidales</taxon>
        <taxon>Muribaculaceae</taxon>
        <taxon>Candidatus Amulumruptor</taxon>
    </lineage>
</organism>
<keyword evidence="2" id="KW-0808">Transferase</keyword>
<accession>A0A921E7B6</accession>
<reference evidence="2" key="2">
    <citation type="submission" date="2021-09" db="EMBL/GenBank/DDBJ databases">
        <authorList>
            <person name="Gilroy R."/>
        </authorList>
    </citation>
    <scope>NUCLEOTIDE SEQUENCE</scope>
    <source>
        <strain evidence="2">4100</strain>
    </source>
</reference>
<evidence type="ECO:0000313" key="3">
    <source>
        <dbReference type="Proteomes" id="UP000711407"/>
    </source>
</evidence>
<evidence type="ECO:0000313" key="2">
    <source>
        <dbReference type="EMBL" id="HJE38177.1"/>
    </source>
</evidence>
<dbReference type="SMART" id="SM00563">
    <property type="entry name" value="PlsC"/>
    <property type="match status" value="1"/>
</dbReference>
<feature type="domain" description="Phospholipid/glycerol acyltransferase" evidence="1">
    <location>
        <begin position="86"/>
        <end position="204"/>
    </location>
</feature>
<dbReference type="InterPro" id="IPR002123">
    <property type="entry name" value="Plipid/glycerol_acylTrfase"/>
</dbReference>
<dbReference type="SUPFAM" id="SSF69593">
    <property type="entry name" value="Glycerol-3-phosphate (1)-acyltransferase"/>
    <property type="match status" value="1"/>
</dbReference>
<reference evidence="2" key="1">
    <citation type="journal article" date="2021" name="PeerJ">
        <title>Extensive microbial diversity within the chicken gut microbiome revealed by metagenomics and culture.</title>
        <authorList>
            <person name="Gilroy R."/>
            <person name="Ravi A."/>
            <person name="Getino M."/>
            <person name="Pursley I."/>
            <person name="Horton D.L."/>
            <person name="Alikhan N.F."/>
            <person name="Baker D."/>
            <person name="Gharbi K."/>
            <person name="Hall N."/>
            <person name="Watson M."/>
            <person name="Adriaenssens E.M."/>
            <person name="Foster-Nyarko E."/>
            <person name="Jarju S."/>
            <person name="Secka A."/>
            <person name="Antonio M."/>
            <person name="Oren A."/>
            <person name="Chaudhuri R.R."/>
            <person name="La Ragione R."/>
            <person name="Hildebrand F."/>
            <person name="Pallen M.J."/>
        </authorList>
    </citation>
    <scope>NUCLEOTIDE SEQUENCE</scope>
    <source>
        <strain evidence="2">4100</strain>
    </source>
</reference>
<dbReference type="InterPro" id="IPR045746">
    <property type="entry name" value="ACT14924-like_Acyltransf_dom"/>
</dbReference>
<proteinExistence type="predicted"/>